<dbReference type="Proteomes" id="UP000231501">
    <property type="component" value="Unassembled WGS sequence"/>
</dbReference>
<proteinExistence type="predicted"/>
<comment type="caution">
    <text evidence="3">The sequence shown here is derived from an EMBL/GenBank/DDBJ whole genome shotgun (WGS) entry which is preliminary data.</text>
</comment>
<feature type="signal peptide" evidence="1">
    <location>
        <begin position="1"/>
        <end position="24"/>
    </location>
</feature>
<evidence type="ECO:0000259" key="2">
    <source>
        <dbReference type="Pfam" id="PF16694"/>
    </source>
</evidence>
<feature type="chain" id="PRO_5013634560" evidence="1">
    <location>
        <begin position="25"/>
        <end position="168"/>
    </location>
</feature>
<sequence length="168" mass="18024">MHAPRLASLLILASLTATSLPSSAEGVSSKPASPIYGVVLPDGYRQWEMVGVATEDAPLDELRAVVGNPIAMKAYRLGKLPFPDGAMLVKLAWKRQRSTEFPAATVPGAPTTVQVMVKDSKRYADSGGWGYGRFIDGQPVDAAQHQTCFACHNALVKARDDVFTRLAP</sequence>
<dbReference type="InterPro" id="IPR032033">
    <property type="entry name" value="Cytochrome_P460"/>
</dbReference>
<keyword evidence="4" id="KW-1185">Reference proteome</keyword>
<evidence type="ECO:0000313" key="4">
    <source>
        <dbReference type="Proteomes" id="UP000231501"/>
    </source>
</evidence>
<dbReference type="AlphaFoldDB" id="A0A2G9C556"/>
<accession>A0A2G9C556</accession>
<reference evidence="3 4" key="1">
    <citation type="submission" date="2017-11" db="EMBL/GenBank/DDBJ databases">
        <title>Draft genome sequence of Mitsuaria sp. HWN-4.</title>
        <authorList>
            <person name="Gundlapally S.R."/>
        </authorList>
    </citation>
    <scope>NUCLEOTIDE SEQUENCE [LARGE SCALE GENOMIC DNA]</scope>
    <source>
        <strain evidence="3 4">HWN-4</strain>
    </source>
</reference>
<gene>
    <name evidence="3" type="ORF">CS062_19195</name>
</gene>
<feature type="domain" description="Cytochrome P460" evidence="2">
    <location>
        <begin position="41"/>
        <end position="164"/>
    </location>
</feature>
<dbReference type="CDD" id="cd20753">
    <property type="entry name" value="cyt_P460_Mc-like"/>
    <property type="match status" value="1"/>
</dbReference>
<dbReference type="RefSeq" id="WP_099863182.1">
    <property type="nucleotide sequence ID" value="NZ_PEOG01000060.1"/>
</dbReference>
<keyword evidence="1" id="KW-0732">Signal</keyword>
<name>A0A2G9C556_9BURK</name>
<dbReference type="EMBL" id="PEOG01000060">
    <property type="protein sequence ID" value="PIM51566.1"/>
    <property type="molecule type" value="Genomic_DNA"/>
</dbReference>
<evidence type="ECO:0000256" key="1">
    <source>
        <dbReference type="SAM" id="SignalP"/>
    </source>
</evidence>
<evidence type="ECO:0000313" key="3">
    <source>
        <dbReference type="EMBL" id="PIM51566.1"/>
    </source>
</evidence>
<dbReference type="InterPro" id="IPR038142">
    <property type="entry name" value="Cytochrome_P460_sp"/>
</dbReference>
<dbReference type="OrthoDB" id="511546at2"/>
<protein>
    <submittedName>
        <fullName evidence="3">Cytochrome C oxidase subunit III</fullName>
    </submittedName>
</protein>
<organism evidence="3 4">
    <name type="scientific">Roseateles chitinivorans</name>
    <dbReference type="NCBI Taxonomy" id="2917965"/>
    <lineage>
        <taxon>Bacteria</taxon>
        <taxon>Pseudomonadati</taxon>
        <taxon>Pseudomonadota</taxon>
        <taxon>Betaproteobacteria</taxon>
        <taxon>Burkholderiales</taxon>
        <taxon>Sphaerotilaceae</taxon>
        <taxon>Roseateles</taxon>
    </lineage>
</organism>
<dbReference type="Pfam" id="PF16694">
    <property type="entry name" value="Cytochrome_P460"/>
    <property type="match status" value="1"/>
</dbReference>
<dbReference type="Gene3D" id="3.50.70.20">
    <property type="entry name" value="Cytochrome P460"/>
    <property type="match status" value="1"/>
</dbReference>